<sequence>MLSSSPDQLAVFTETGRNDSAAEVVITDGRVLISSSEPLCWVVLRWSLPMTEGVQVLGDAWERGYGDLEWRGISAERVLPWYALVHEPKSGATRGFGVQTGAASLASWRVDAAGITLVLDVRNGGAGVRLGERTLEAARIIPLESEPGESAFAFATRFCRALCPAPRLPKQPVYGGNDWYFRYGNISEETVKGDAALIRALSPSRENAPFFVIDAGWFPASGCDGGPYEQGNAKFPDLPGLAAWMKSEDVRPGIWIRPLLNSAPPESWRLMRDRTYLDPTVPEVLDLVHTDIARLADWGYQLLKHDFTTFDVTGRWGFGMGGSVTADGWHLANRGVTTAEALTGLYQTIRQAAGDTYLIGCNTVGHLGAGLFELQRTGDDTSGRHWERTRKMGVNTLAFRMPQHNTFFAVDADCVGLTSAVPWEHNRQWLDLLAKSGTPLFVSADPDAIGPEQRAALVEAFTRAAMEQAAAEPLDWQSNTSPTRWSCGSYTWDEFLGSAFPCPG</sequence>
<protein>
    <submittedName>
        <fullName evidence="1">Alpha-galactosidase</fullName>
        <ecNumber evidence="1">3.2.1.22</ecNumber>
    </submittedName>
</protein>
<proteinExistence type="predicted"/>
<evidence type="ECO:0000313" key="1">
    <source>
        <dbReference type="EMBL" id="MBB6050282.1"/>
    </source>
</evidence>
<dbReference type="SUPFAM" id="SSF51445">
    <property type="entry name" value="(Trans)glycosidases"/>
    <property type="match status" value="1"/>
</dbReference>
<gene>
    <name evidence="1" type="ORF">HNQ39_002073</name>
</gene>
<dbReference type="GO" id="GO:0004557">
    <property type="term" value="F:alpha-galactosidase activity"/>
    <property type="evidence" value="ECO:0007669"/>
    <property type="project" value="UniProtKB-EC"/>
</dbReference>
<keyword evidence="1" id="KW-0326">Glycosidase</keyword>
<dbReference type="InterPro" id="IPR017853">
    <property type="entry name" value="GH"/>
</dbReference>
<keyword evidence="2" id="KW-1185">Reference proteome</keyword>
<keyword evidence="1" id="KW-0378">Hydrolase</keyword>
<dbReference type="AlphaFoldDB" id="A0A7W9W759"/>
<comment type="caution">
    <text evidence="1">The sequence shown here is derived from an EMBL/GenBank/DDBJ whole genome shotgun (WGS) entry which is preliminary data.</text>
</comment>
<dbReference type="Proteomes" id="UP000520814">
    <property type="component" value="Unassembled WGS sequence"/>
</dbReference>
<dbReference type="InterPro" id="IPR013785">
    <property type="entry name" value="Aldolase_TIM"/>
</dbReference>
<dbReference type="Gene3D" id="3.20.20.70">
    <property type="entry name" value="Aldolase class I"/>
    <property type="match status" value="1"/>
</dbReference>
<evidence type="ECO:0000313" key="2">
    <source>
        <dbReference type="Proteomes" id="UP000520814"/>
    </source>
</evidence>
<dbReference type="EC" id="3.2.1.22" evidence="1"/>
<name>A0A7W9W759_ARMRO</name>
<reference evidence="1 2" key="1">
    <citation type="submission" date="2020-08" db="EMBL/GenBank/DDBJ databases">
        <title>Genomic Encyclopedia of Type Strains, Phase IV (KMG-IV): sequencing the most valuable type-strain genomes for metagenomic binning, comparative biology and taxonomic classification.</title>
        <authorList>
            <person name="Goeker M."/>
        </authorList>
    </citation>
    <scope>NUCLEOTIDE SEQUENCE [LARGE SCALE GENOMIC DNA]</scope>
    <source>
        <strain evidence="1 2">DSM 23562</strain>
    </source>
</reference>
<organism evidence="1 2">
    <name type="scientific">Armatimonas rosea</name>
    <dbReference type="NCBI Taxonomy" id="685828"/>
    <lineage>
        <taxon>Bacteria</taxon>
        <taxon>Bacillati</taxon>
        <taxon>Armatimonadota</taxon>
        <taxon>Armatimonadia</taxon>
        <taxon>Armatimonadales</taxon>
        <taxon>Armatimonadaceae</taxon>
        <taxon>Armatimonas</taxon>
    </lineage>
</organism>
<accession>A0A7W9W759</accession>
<dbReference type="EMBL" id="JACHGW010000002">
    <property type="protein sequence ID" value="MBB6050282.1"/>
    <property type="molecule type" value="Genomic_DNA"/>
</dbReference>
<dbReference type="RefSeq" id="WP_184194944.1">
    <property type="nucleotide sequence ID" value="NZ_JACHGW010000002.1"/>
</dbReference>